<dbReference type="SUPFAM" id="SSF52540">
    <property type="entry name" value="P-loop containing nucleoside triphosphate hydrolases"/>
    <property type="match status" value="1"/>
</dbReference>
<evidence type="ECO:0000313" key="4">
    <source>
        <dbReference type="Proteomes" id="UP001055940"/>
    </source>
</evidence>
<evidence type="ECO:0000259" key="2">
    <source>
        <dbReference type="Pfam" id="PF01656"/>
    </source>
</evidence>
<keyword evidence="4" id="KW-1185">Reference proteome</keyword>
<dbReference type="InterPro" id="IPR027417">
    <property type="entry name" value="P-loop_NTPase"/>
</dbReference>
<proteinExistence type="predicted"/>
<organism evidence="3 4">
    <name type="scientific">Nocardiopsis exhalans</name>
    <dbReference type="NCBI Taxonomy" id="163604"/>
    <lineage>
        <taxon>Bacteria</taxon>
        <taxon>Bacillati</taxon>
        <taxon>Actinomycetota</taxon>
        <taxon>Actinomycetes</taxon>
        <taxon>Streptosporangiales</taxon>
        <taxon>Nocardiopsidaceae</taxon>
        <taxon>Nocardiopsis</taxon>
    </lineage>
</organism>
<evidence type="ECO:0000256" key="1">
    <source>
        <dbReference type="SAM" id="MobiDB-lite"/>
    </source>
</evidence>
<dbReference type="Proteomes" id="UP001055940">
    <property type="component" value="Plasmid unnamed1"/>
</dbReference>
<sequence>MDLWAEPLPNQDQDPAEAVFPPLFPAAETDGGTRSPDSPPDGSIPGDQQVRAFFLGEPPTPAAPPAPETSADLTTERLMRSRASANVPRSGWRQWTYRLTRGRINPGESRIEQWRRTRRAAATTHLRGHRRIAVLCIKGGVGKTTIAFLLGAVLAQLRGDRVIAVDANSDQGTLAGRLRTETSKTIQDLLRAPEARGYFDVRGYTSQAPSRLEVLASNEDPEVTDAFSASDFQRVTNILERYYSICISDCGTGILHDVIRGKGGVLDRTDQLIVVSNTSVNGAKKASETMDWLEENGYKELVRNSISVINRVGEKVDKKIDMRQVLAHFRSRSRAVVQVPVDDHLAEDSAIDMAQLGPATQDALLELAALVGAEFSKQPTS</sequence>
<dbReference type="RefSeq" id="WP_254422188.1">
    <property type="nucleotide sequence ID" value="NZ_BAAAJB010000040.1"/>
</dbReference>
<dbReference type="PANTHER" id="PTHR43384">
    <property type="entry name" value="SEPTUM SITE-DETERMINING PROTEIN MIND HOMOLOG, CHLOROPLASTIC-RELATED"/>
    <property type="match status" value="1"/>
</dbReference>
<feature type="domain" description="CobQ/CobB/MinD/ParA nucleotide binding" evidence="2">
    <location>
        <begin position="132"/>
        <end position="348"/>
    </location>
</feature>
<dbReference type="Gene3D" id="3.40.50.300">
    <property type="entry name" value="P-loop containing nucleotide triphosphate hydrolases"/>
    <property type="match status" value="1"/>
</dbReference>
<dbReference type="EMBL" id="CP099838">
    <property type="protein sequence ID" value="USY23534.1"/>
    <property type="molecule type" value="Genomic_DNA"/>
</dbReference>
<accession>A0ABY5DGR1</accession>
<dbReference type="InterPro" id="IPR002586">
    <property type="entry name" value="CobQ/CobB/MinD/ParA_Nub-bd_dom"/>
</dbReference>
<gene>
    <name evidence="3" type="ORF">NE857_33930</name>
</gene>
<dbReference type="InterPro" id="IPR050625">
    <property type="entry name" value="ParA/MinD_ATPase"/>
</dbReference>
<reference evidence="3" key="1">
    <citation type="submission" date="2022-06" db="EMBL/GenBank/DDBJ databases">
        <authorList>
            <person name="Ping M."/>
        </authorList>
    </citation>
    <scope>NUCLEOTIDE SEQUENCE</scope>
    <source>
        <strain evidence="3">JCM11759T</strain>
        <plasmid evidence="3">unnamed1</plasmid>
    </source>
</reference>
<name>A0ABY5DGR1_9ACTN</name>
<keyword evidence="3" id="KW-0614">Plasmid</keyword>
<feature type="region of interest" description="Disordered" evidence="1">
    <location>
        <begin position="1"/>
        <end position="48"/>
    </location>
</feature>
<evidence type="ECO:0000313" key="3">
    <source>
        <dbReference type="EMBL" id="USY23534.1"/>
    </source>
</evidence>
<dbReference type="PANTHER" id="PTHR43384:SF14">
    <property type="entry name" value="ESX-1 SECRETION-ASSOCIATED PROTEIN ESPI"/>
    <property type="match status" value="1"/>
</dbReference>
<geneLocation type="plasmid" evidence="3 4">
    <name>unnamed1</name>
</geneLocation>
<dbReference type="Pfam" id="PF01656">
    <property type="entry name" value="CbiA"/>
    <property type="match status" value="1"/>
</dbReference>
<protein>
    <submittedName>
        <fullName evidence="3">MinD/ParA family protein</fullName>
    </submittedName>
</protein>